<dbReference type="Proteomes" id="UP000790377">
    <property type="component" value="Unassembled WGS sequence"/>
</dbReference>
<proteinExistence type="predicted"/>
<keyword evidence="2" id="KW-1185">Reference proteome</keyword>
<reference evidence="1" key="1">
    <citation type="journal article" date="2021" name="New Phytol.">
        <title>Evolutionary innovations through gain and loss of genes in the ectomycorrhizal Boletales.</title>
        <authorList>
            <person name="Wu G."/>
            <person name="Miyauchi S."/>
            <person name="Morin E."/>
            <person name="Kuo A."/>
            <person name="Drula E."/>
            <person name="Varga T."/>
            <person name="Kohler A."/>
            <person name="Feng B."/>
            <person name="Cao Y."/>
            <person name="Lipzen A."/>
            <person name="Daum C."/>
            <person name="Hundley H."/>
            <person name="Pangilinan J."/>
            <person name="Johnson J."/>
            <person name="Barry K."/>
            <person name="LaButti K."/>
            <person name="Ng V."/>
            <person name="Ahrendt S."/>
            <person name="Min B."/>
            <person name="Choi I.G."/>
            <person name="Park H."/>
            <person name="Plett J.M."/>
            <person name="Magnuson J."/>
            <person name="Spatafora J.W."/>
            <person name="Nagy L.G."/>
            <person name="Henrissat B."/>
            <person name="Grigoriev I.V."/>
            <person name="Yang Z.L."/>
            <person name="Xu J."/>
            <person name="Martin F.M."/>
        </authorList>
    </citation>
    <scope>NUCLEOTIDE SEQUENCE</scope>
    <source>
        <strain evidence="1">ATCC 28755</strain>
    </source>
</reference>
<gene>
    <name evidence="1" type="ORF">BJ138DRAFT_310511</name>
</gene>
<dbReference type="EMBL" id="MU267796">
    <property type="protein sequence ID" value="KAH7908821.1"/>
    <property type="molecule type" value="Genomic_DNA"/>
</dbReference>
<protein>
    <submittedName>
        <fullName evidence="1">Kinase-like domain-containing protein</fullName>
    </submittedName>
</protein>
<evidence type="ECO:0000313" key="2">
    <source>
        <dbReference type="Proteomes" id="UP000790377"/>
    </source>
</evidence>
<organism evidence="1 2">
    <name type="scientific">Hygrophoropsis aurantiaca</name>
    <dbReference type="NCBI Taxonomy" id="72124"/>
    <lineage>
        <taxon>Eukaryota</taxon>
        <taxon>Fungi</taxon>
        <taxon>Dikarya</taxon>
        <taxon>Basidiomycota</taxon>
        <taxon>Agaricomycotina</taxon>
        <taxon>Agaricomycetes</taxon>
        <taxon>Agaricomycetidae</taxon>
        <taxon>Boletales</taxon>
        <taxon>Coniophorineae</taxon>
        <taxon>Hygrophoropsidaceae</taxon>
        <taxon>Hygrophoropsis</taxon>
    </lineage>
</organism>
<evidence type="ECO:0000313" key="1">
    <source>
        <dbReference type="EMBL" id="KAH7908821.1"/>
    </source>
</evidence>
<comment type="caution">
    <text evidence="1">The sequence shown here is derived from an EMBL/GenBank/DDBJ whole genome shotgun (WGS) entry which is preliminary data.</text>
</comment>
<name>A0ACB8A748_9AGAM</name>
<accession>A0ACB8A748</accession>
<sequence>MKADNSITQIARFHKYFEEWKKWNELETLKNHHIIRDTLRTLLLEADAKAPLSNCPFHISDEVDGTEMQSSDVQVIAHYLASYLDDSDPNIRTHKDIFALRDDEAQSIIDLLQTLIDHPILEKSQKSLFVHGLIRLSVKSCRYPRSFILKGIEIDPKPSATTAFSDVHRGCARGQQLAVKKIRFVGEDATESILKDYAREAAIWSHLSHPNLLPFYGIFYTDEKSRIALVSPWMEHGDLKQYLRKVPDAKYESLAMDISLGIEYLHTRTPKVIHGDLKPNNIYVTPSGTACIGDFGLSYSKDSERRRASSTQGPSHGGTVVYQAPEIFEDQPVSFAADVYAFGMILYEIFSKQQPFRGMTRYAVQNAIAKRVRPERPKDGISNALWELIQRCWTQDPNERPEIGVIVQQLSSFVPPSERAGRIGHIWDDGFRRQLRETYPLLEHPTTFLKSSE</sequence>